<dbReference type="PANTHER" id="PTHR43066">
    <property type="entry name" value="RHOMBOID-RELATED PROTEIN"/>
    <property type="match status" value="1"/>
</dbReference>
<dbReference type="OMA" id="NTYPIVH"/>
<dbReference type="GO" id="GO:0006508">
    <property type="term" value="P:proteolysis"/>
    <property type="evidence" value="ECO:0007669"/>
    <property type="project" value="UniProtKB-KW"/>
</dbReference>
<feature type="transmembrane region" description="Helical" evidence="13">
    <location>
        <begin position="20"/>
        <end position="42"/>
    </location>
</feature>
<protein>
    <recommendedName>
        <fullName evidence="11">Rhomboid-type serine protease 2</fullName>
        <ecNumber evidence="4">3.4.21.105</ecNumber>
    </recommendedName>
    <alternativeName>
        <fullName evidence="12">Rhomboid protein 2</fullName>
    </alternativeName>
</protein>
<evidence type="ECO:0000256" key="4">
    <source>
        <dbReference type="ARBA" id="ARBA00013039"/>
    </source>
</evidence>
<evidence type="ECO:0000256" key="1">
    <source>
        <dbReference type="ARBA" id="ARBA00000156"/>
    </source>
</evidence>
<dbReference type="GO" id="GO:0016020">
    <property type="term" value="C:membrane"/>
    <property type="evidence" value="ECO:0007669"/>
    <property type="project" value="InterPro"/>
</dbReference>
<evidence type="ECO:0000256" key="8">
    <source>
        <dbReference type="ARBA" id="ARBA00022989"/>
    </source>
</evidence>
<dbReference type="GO" id="GO:0004252">
    <property type="term" value="F:serine-type endopeptidase activity"/>
    <property type="evidence" value="ECO:0007669"/>
    <property type="project" value="InterPro"/>
</dbReference>
<dbReference type="Pfam" id="PF01694">
    <property type="entry name" value="Rhomboid"/>
    <property type="match status" value="1"/>
</dbReference>
<evidence type="ECO:0000259" key="14">
    <source>
        <dbReference type="Pfam" id="PF01694"/>
    </source>
</evidence>
<evidence type="ECO:0000256" key="9">
    <source>
        <dbReference type="ARBA" id="ARBA00023136"/>
    </source>
</evidence>
<evidence type="ECO:0000313" key="15">
    <source>
        <dbReference type="EMBL" id="KAF6070616.1"/>
    </source>
</evidence>
<keyword evidence="9 13" id="KW-0472">Membrane</keyword>
<evidence type="ECO:0000256" key="13">
    <source>
        <dbReference type="SAM" id="Phobius"/>
    </source>
</evidence>
<feature type="domain" description="Peptidase S54 rhomboid" evidence="14">
    <location>
        <begin position="60"/>
        <end position="201"/>
    </location>
</feature>
<feature type="transmembrane region" description="Helical" evidence="13">
    <location>
        <begin position="160"/>
        <end position="178"/>
    </location>
</feature>
<keyword evidence="7" id="KW-0378">Hydrolase</keyword>
<evidence type="ECO:0000256" key="7">
    <source>
        <dbReference type="ARBA" id="ARBA00022801"/>
    </source>
</evidence>
<comment type="caution">
    <text evidence="15">The sequence shown here is derived from an EMBL/GenBank/DDBJ whole genome shotgun (WGS) entry which is preliminary data.</text>
</comment>
<evidence type="ECO:0000256" key="2">
    <source>
        <dbReference type="ARBA" id="ARBA00004257"/>
    </source>
</evidence>
<evidence type="ECO:0000256" key="6">
    <source>
        <dbReference type="ARBA" id="ARBA00022692"/>
    </source>
</evidence>
<gene>
    <name evidence="15" type="ORF">FOB64_001719</name>
</gene>
<dbReference type="EC" id="3.4.21.105" evidence="4"/>
<dbReference type="GO" id="GO:0034399">
    <property type="term" value="C:nuclear periphery"/>
    <property type="evidence" value="ECO:0007669"/>
    <property type="project" value="EnsemblFungi"/>
</dbReference>
<proteinExistence type="inferred from homology"/>
<evidence type="ECO:0000313" key="16">
    <source>
        <dbReference type="Proteomes" id="UP000536275"/>
    </source>
</evidence>
<evidence type="ECO:0000256" key="12">
    <source>
        <dbReference type="ARBA" id="ARBA00042081"/>
    </source>
</evidence>
<evidence type="ECO:0000256" key="10">
    <source>
        <dbReference type="ARBA" id="ARBA00037147"/>
    </source>
</evidence>
<dbReference type="Proteomes" id="UP000536275">
    <property type="component" value="Unassembled WGS sequence"/>
</dbReference>
<name>A0A8H6F5J0_CANAX</name>
<keyword evidence="5" id="KW-0645">Protease</keyword>
<keyword evidence="6 13" id="KW-0812">Transmembrane</keyword>
<dbReference type="InterPro" id="IPR022764">
    <property type="entry name" value="Peptidase_S54_rhomboid_dom"/>
</dbReference>
<comment type="catalytic activity">
    <reaction evidence="1">
        <text>Cleaves type-1 transmembrane domains using a catalytic dyad composed of serine and histidine that are contributed by different transmembrane domains.</text>
        <dbReference type="EC" id="3.4.21.105"/>
    </reaction>
</comment>
<reference evidence="15 16" key="1">
    <citation type="submission" date="2020-03" db="EMBL/GenBank/DDBJ databases">
        <title>FDA dAtabase for Regulatory Grade micrObial Sequences (FDA-ARGOS): Supporting development and validation of Infectious Disease Dx tests.</title>
        <authorList>
            <person name="Campos J."/>
            <person name="Goldberg B."/>
            <person name="Tallon L."/>
            <person name="Sadzewicz L."/>
            <person name="Vavikolanu K."/>
            <person name="Mehta A."/>
            <person name="Aluvathingal J."/>
            <person name="Nadendla S."/>
            <person name="Nandy P."/>
            <person name="Geyer C."/>
            <person name="Yan Y."/>
            <person name="Sichtig H."/>
        </authorList>
    </citation>
    <scope>NUCLEOTIDE SEQUENCE [LARGE SCALE GENOMIC DNA]</scope>
    <source>
        <strain evidence="15 16">FDAARGOS_656</strain>
    </source>
</reference>
<dbReference type="Gene3D" id="1.20.1540.10">
    <property type="entry name" value="Rhomboid-like"/>
    <property type="match status" value="1"/>
</dbReference>
<sequence>MINFDEFPPKYDPSLRPPALTTGLIVFTFMLCVIKSVTSYTFESLILYPRAPLDLNLNSISLYSLFHVNFFHWICNIFTLATPLAVFETRNGTIHTGVTLNLLTVIAALQYCIVGLIFYPNTGVIGLSGIAFSLMSYMAYHESKFRPIMHTFHLSNSLEIKLYTLYVPFVVAIVFMILFPSSSLPGHLFGITTGYLLSYGYIDKLYPPSKVITTIENKLSSLINFLELIVTFYKEEESLVTRGSVGYKPLFNQDIEHGAANAASHGSSAFVGETRVLGTRESTV</sequence>
<evidence type="ECO:0000256" key="11">
    <source>
        <dbReference type="ARBA" id="ARBA00039804"/>
    </source>
</evidence>
<feature type="transmembrane region" description="Helical" evidence="13">
    <location>
        <begin position="98"/>
        <end position="118"/>
    </location>
</feature>
<comment type="subcellular location">
    <subcellularLocation>
        <location evidence="2">Golgi apparatus</location>
        <location evidence="2">cis-Golgi network membrane</location>
        <topology evidence="2">Multi-pass membrane protein</topology>
    </subcellularLocation>
</comment>
<organism evidence="15 16">
    <name type="scientific">Candida albicans</name>
    <name type="common">Yeast</name>
    <dbReference type="NCBI Taxonomy" id="5476"/>
    <lineage>
        <taxon>Eukaryota</taxon>
        <taxon>Fungi</taxon>
        <taxon>Dikarya</taxon>
        <taxon>Ascomycota</taxon>
        <taxon>Saccharomycotina</taxon>
        <taxon>Pichiomycetes</taxon>
        <taxon>Debaryomycetaceae</taxon>
        <taxon>Candida/Lodderomyces clade</taxon>
        <taxon>Candida</taxon>
    </lineage>
</organism>
<feature type="transmembrane region" description="Helical" evidence="13">
    <location>
        <begin position="124"/>
        <end position="140"/>
    </location>
</feature>
<dbReference type="InterPro" id="IPR035952">
    <property type="entry name" value="Rhomboid-like_sf"/>
</dbReference>
<keyword evidence="8 13" id="KW-1133">Transmembrane helix</keyword>
<evidence type="ECO:0000256" key="5">
    <source>
        <dbReference type="ARBA" id="ARBA00022670"/>
    </source>
</evidence>
<feature type="transmembrane region" description="Helical" evidence="13">
    <location>
        <begin position="62"/>
        <end position="86"/>
    </location>
</feature>
<accession>A0A8H6F5J0</accession>
<dbReference type="GO" id="GO:0005794">
    <property type="term" value="C:Golgi apparatus"/>
    <property type="evidence" value="ECO:0007669"/>
    <property type="project" value="UniProtKB-SubCell"/>
</dbReference>
<dbReference type="PANTHER" id="PTHR43066:SF1">
    <property type="entry name" value="RHOMBOID PROTEIN 2"/>
    <property type="match status" value="1"/>
</dbReference>
<dbReference type="SUPFAM" id="SSF144091">
    <property type="entry name" value="Rhomboid-like"/>
    <property type="match status" value="1"/>
</dbReference>
<dbReference type="AlphaFoldDB" id="A0A8H6F5J0"/>
<comment type="similarity">
    <text evidence="3">Belongs to the peptidase S54 family.</text>
</comment>
<dbReference type="EMBL" id="JABWAD010000022">
    <property type="protein sequence ID" value="KAF6070616.1"/>
    <property type="molecule type" value="Genomic_DNA"/>
</dbReference>
<comment type="function">
    <text evidence="10">Probable rhomboid-type serine protease that catalyzes intramembrane proteolysis.</text>
</comment>
<evidence type="ECO:0000256" key="3">
    <source>
        <dbReference type="ARBA" id="ARBA00009045"/>
    </source>
</evidence>